<gene>
    <name evidence="2" type="ORF">MBM_01400</name>
</gene>
<evidence type="ECO:0000313" key="3">
    <source>
        <dbReference type="Proteomes" id="UP000006753"/>
    </source>
</evidence>
<dbReference type="HOGENOM" id="CLU_036914_0_0_1"/>
<dbReference type="OMA" id="QPRFKHA"/>
<dbReference type="InParanoid" id="K1XJ58"/>
<feature type="compositionally biased region" description="Polar residues" evidence="1">
    <location>
        <begin position="261"/>
        <end position="271"/>
    </location>
</feature>
<dbReference type="eggNOG" id="ENOG502S94T">
    <property type="taxonomic scope" value="Eukaryota"/>
</dbReference>
<protein>
    <submittedName>
        <fullName evidence="2">Uncharacterized protein</fullName>
    </submittedName>
</protein>
<name>K1XJ58_MARBU</name>
<dbReference type="OrthoDB" id="5402392at2759"/>
<reference evidence="2 3" key="1">
    <citation type="journal article" date="2012" name="BMC Genomics">
        <title>Sequencing the genome of Marssonina brunnea reveals fungus-poplar co-evolution.</title>
        <authorList>
            <person name="Zhu S."/>
            <person name="Cao Y.-Z."/>
            <person name="Jiang C."/>
            <person name="Tan B.-Y."/>
            <person name="Wang Z."/>
            <person name="Feng S."/>
            <person name="Zhang L."/>
            <person name="Su X.-H."/>
            <person name="Brejova B."/>
            <person name="Vinar T."/>
            <person name="Xu M."/>
            <person name="Wang M.-X."/>
            <person name="Zhang S.-G."/>
            <person name="Huang M.-R."/>
            <person name="Wu R."/>
            <person name="Zhou Y."/>
        </authorList>
    </citation>
    <scope>NUCLEOTIDE SEQUENCE [LARGE SCALE GENOMIC DNA]</scope>
    <source>
        <strain evidence="2 3">MB_m1</strain>
    </source>
</reference>
<dbReference type="GeneID" id="18757335"/>
<dbReference type="AlphaFoldDB" id="K1XJ58"/>
<accession>K1XJ58</accession>
<sequence length="512" mass="56491">MDDMKPMPEPFTKATRSLGPYIKQRHEVAQIRRILASHLSSHVSQDGDHSLSRPISLVDTTCNVDIAPHGVRGLQKEYLRCVRANVKAQRDYAEISKQHRLGRDDEYVKGLKETSTDDVSCMESFLKLVSQRQKYERLRIVQDYMDALAQKPAASAEHLDPQLVLQDVETLPKVPSEVLNSADTTQGLSGVNIEELVDQLAKSVLRAKMLLKREQILLGRVKAENSLAPGCRGSRLEAVGMTRSALINWIEAELSRAGDSSPESEIATSTSPDKRGKQFIDSELSSIHRQYSRYTKARQSLINAATGRLDATNITKSLDEQEESPKAKEETYAPSGIEVTYPYLENMVSVLNEQKAMIQQKSHLCISLSKQLKEANQGLDRLADESHLLPAHPMPSIKKQRHGLEGPISFGDEISNHEKPDSSLRAREWAHAAQSAGHSTKIVVSEKLDEGGVALEEAGQTLLELKRLLGADIVVGERFGKGIGELGATEKSKDIWAVLDGNLGVIKADGSD</sequence>
<dbReference type="KEGG" id="mbe:MBM_01400"/>
<dbReference type="EMBL" id="JH921429">
    <property type="protein sequence ID" value="EKD20718.1"/>
    <property type="molecule type" value="Genomic_DNA"/>
</dbReference>
<evidence type="ECO:0000256" key="1">
    <source>
        <dbReference type="SAM" id="MobiDB-lite"/>
    </source>
</evidence>
<keyword evidence="3" id="KW-1185">Reference proteome</keyword>
<feature type="region of interest" description="Disordered" evidence="1">
    <location>
        <begin position="258"/>
        <end position="279"/>
    </location>
</feature>
<proteinExistence type="predicted"/>
<evidence type="ECO:0000313" key="2">
    <source>
        <dbReference type="EMBL" id="EKD20718.1"/>
    </source>
</evidence>
<organism evidence="2 3">
    <name type="scientific">Marssonina brunnea f. sp. multigermtubi (strain MB_m1)</name>
    <name type="common">Marssonina leaf spot fungus</name>
    <dbReference type="NCBI Taxonomy" id="1072389"/>
    <lineage>
        <taxon>Eukaryota</taxon>
        <taxon>Fungi</taxon>
        <taxon>Dikarya</taxon>
        <taxon>Ascomycota</taxon>
        <taxon>Pezizomycotina</taxon>
        <taxon>Leotiomycetes</taxon>
        <taxon>Helotiales</taxon>
        <taxon>Drepanopezizaceae</taxon>
        <taxon>Drepanopeziza</taxon>
    </lineage>
</organism>
<dbReference type="Proteomes" id="UP000006753">
    <property type="component" value="Unassembled WGS sequence"/>
</dbReference>